<name>A0A7X5ZD43_9MYCO</name>
<protein>
    <submittedName>
        <fullName evidence="1">Uncharacterized protein</fullName>
    </submittedName>
</protein>
<sequence length="89" mass="9920">MARQRRSRYTCGTDSKTRFTSYLQGDKTLPEVQIMATTLILDNQFVRLADDGTGVVGHIDIDGQRHIVHVTVTPTGPRTVTPAQYCARD</sequence>
<organism evidence="1 2">
    <name type="scientific">Mycolicibacterium fluoranthenivorans</name>
    <dbReference type="NCBI Taxonomy" id="258505"/>
    <lineage>
        <taxon>Bacteria</taxon>
        <taxon>Bacillati</taxon>
        <taxon>Actinomycetota</taxon>
        <taxon>Actinomycetes</taxon>
        <taxon>Mycobacteriales</taxon>
        <taxon>Mycobacteriaceae</taxon>
        <taxon>Mycolicibacterium</taxon>
    </lineage>
</organism>
<proteinExistence type="predicted"/>
<evidence type="ECO:0000313" key="2">
    <source>
        <dbReference type="Proteomes" id="UP000547444"/>
    </source>
</evidence>
<dbReference type="AlphaFoldDB" id="A0A7X5ZD43"/>
<evidence type="ECO:0000313" key="1">
    <source>
        <dbReference type="EMBL" id="NIH95711.1"/>
    </source>
</evidence>
<comment type="caution">
    <text evidence="1">The sequence shown here is derived from an EMBL/GenBank/DDBJ whole genome shotgun (WGS) entry which is preliminary data.</text>
</comment>
<reference evidence="1 2" key="1">
    <citation type="submission" date="2020-03" db="EMBL/GenBank/DDBJ databases">
        <title>Sequencing the genomes of 1000 actinobacteria strains.</title>
        <authorList>
            <person name="Klenk H.-P."/>
        </authorList>
    </citation>
    <scope>NUCLEOTIDE SEQUENCE [LARGE SCALE GENOMIC DNA]</scope>
    <source>
        <strain evidence="1 2">DSM 44556</strain>
    </source>
</reference>
<dbReference type="RefSeq" id="WP_167158918.1">
    <property type="nucleotide sequence ID" value="NZ_JAANOW010000001.1"/>
</dbReference>
<keyword evidence="2" id="KW-1185">Reference proteome</keyword>
<dbReference type="Proteomes" id="UP000547444">
    <property type="component" value="Unassembled WGS sequence"/>
</dbReference>
<dbReference type="EMBL" id="JAANOW010000001">
    <property type="protein sequence ID" value="NIH95711.1"/>
    <property type="molecule type" value="Genomic_DNA"/>
</dbReference>
<gene>
    <name evidence="1" type="ORF">FHU31_002667</name>
</gene>
<accession>A0A7X5ZD43</accession>